<evidence type="ECO:0000313" key="1">
    <source>
        <dbReference type="EMBL" id="ULT83135.1"/>
    </source>
</evidence>
<dbReference type="AlphaFoldDB" id="A0AAE8ZRA4"/>
<evidence type="ECO:0000313" key="2">
    <source>
        <dbReference type="Proteomes" id="UP000827892"/>
    </source>
</evidence>
<dbReference type="EMBL" id="CP090896">
    <property type="protein sequence ID" value="ULT83135.1"/>
    <property type="molecule type" value="Genomic_DNA"/>
</dbReference>
<reference evidence="1 2" key="1">
    <citation type="submission" date="2022-05" db="EMBL/GenBank/DDBJ databases">
        <title>Chromosome-level reference genomes for two strains of Caenorhabditis briggsae: an improved platform for comparative genomics.</title>
        <authorList>
            <person name="Stevens L."/>
            <person name="Andersen E.C."/>
        </authorList>
    </citation>
    <scope>NUCLEOTIDE SEQUENCE [LARGE SCALE GENOMIC DNA]</scope>
    <source>
        <strain evidence="1">QX1410_ONT</strain>
        <tissue evidence="1">Whole-organism</tissue>
    </source>
</reference>
<protein>
    <submittedName>
        <fullName evidence="1">Uncharacterized protein</fullName>
    </submittedName>
</protein>
<proteinExistence type="predicted"/>
<dbReference type="Proteomes" id="UP000827892">
    <property type="component" value="Chromosome X"/>
</dbReference>
<gene>
    <name evidence="1" type="ORF">L3Y34_012406</name>
</gene>
<accession>A0AAE8ZRA4</accession>
<organism evidence="1 2">
    <name type="scientific">Caenorhabditis briggsae</name>
    <dbReference type="NCBI Taxonomy" id="6238"/>
    <lineage>
        <taxon>Eukaryota</taxon>
        <taxon>Metazoa</taxon>
        <taxon>Ecdysozoa</taxon>
        <taxon>Nematoda</taxon>
        <taxon>Chromadorea</taxon>
        <taxon>Rhabditida</taxon>
        <taxon>Rhabditina</taxon>
        <taxon>Rhabditomorpha</taxon>
        <taxon>Rhabditoidea</taxon>
        <taxon>Rhabditidae</taxon>
        <taxon>Peloderinae</taxon>
        <taxon>Caenorhabditis</taxon>
    </lineage>
</organism>
<name>A0AAE8ZRA4_CAEBR</name>
<sequence length="176" mass="19939">MERPDADRPISGSDELLSVQVYLFLMKGAFASSAPNIDAKQKSELYSIMHNVMKASTCDFHKKLYDCDAKLLTTKKKHIESLTNVGGEVATRAQFARSKSQTMKNQLVTVKLETIRANGLILRAKEILLLKQRAFEKKKIEIEFEKKKKDLEFEKLKSGVSFNAVFTAIQYAMSDL</sequence>